<accession>A0A2P4NU47</accession>
<proteinExistence type="predicted"/>
<dbReference type="OrthoDB" id="291924at2157"/>
<reference evidence="1" key="1">
    <citation type="submission" date="2017-08" db="EMBL/GenBank/DDBJ databases">
        <title>Haloferax marisrubri sp. nov., isolated from the Discovery deep brine-seawater interface in the Red Sea.</title>
        <authorList>
            <person name="Zhang G."/>
            <person name="Stingl U."/>
        </authorList>
    </citation>
    <scope>NUCLEOTIDE SEQUENCE [LARGE SCALE GENOMIC DNA]</scope>
    <source>
        <strain evidence="1">SB3</strain>
    </source>
</reference>
<name>A0A2P4NU47_9EURY</name>
<keyword evidence="2" id="KW-1185">Reference proteome</keyword>
<dbReference type="AlphaFoldDB" id="A0A2P4NU47"/>
<dbReference type="Proteomes" id="UP000053621">
    <property type="component" value="Unassembled WGS sequence"/>
</dbReference>
<evidence type="ECO:0000313" key="2">
    <source>
        <dbReference type="Proteomes" id="UP000053621"/>
    </source>
</evidence>
<dbReference type="EMBL" id="LOPW02000004">
    <property type="protein sequence ID" value="POG56674.1"/>
    <property type="molecule type" value="Genomic_DNA"/>
</dbReference>
<organism evidence="1 2">
    <name type="scientific">Haloferax marisrubri</name>
    <dbReference type="NCBI Taxonomy" id="1544719"/>
    <lineage>
        <taxon>Archaea</taxon>
        <taxon>Methanobacteriati</taxon>
        <taxon>Methanobacteriota</taxon>
        <taxon>Stenosarchaea group</taxon>
        <taxon>Halobacteria</taxon>
        <taxon>Halobacteriales</taxon>
        <taxon>Haloferacaceae</taxon>
        <taxon>Haloferax</taxon>
    </lineage>
</organism>
<protein>
    <submittedName>
        <fullName evidence="1">Polysaccharide transporter</fullName>
    </submittedName>
</protein>
<evidence type="ECO:0000313" key="1">
    <source>
        <dbReference type="EMBL" id="POG56674.1"/>
    </source>
</evidence>
<gene>
    <name evidence="1" type="ORF">AUR65_002275</name>
</gene>
<comment type="caution">
    <text evidence="1">The sequence shown here is derived from an EMBL/GenBank/DDBJ whole genome shotgun (WGS) entry which is preliminary data.</text>
</comment>
<dbReference type="RefSeq" id="WP_058568195.1">
    <property type="nucleotide sequence ID" value="NZ_LOPW02000004.1"/>
</dbReference>
<sequence>MTRIVEDEVPGDDHDWRYYRKRPVVIQAARVRQRVEVETREGTVVAEPGDYLLVGVEGEVYPCDADIFEKTYDRVVET</sequence>